<keyword evidence="4" id="KW-1185">Reference proteome</keyword>
<dbReference type="Proteomes" id="UP000256964">
    <property type="component" value="Unassembled WGS sequence"/>
</dbReference>
<accession>A0A371CY68</accession>
<evidence type="ECO:0000256" key="2">
    <source>
        <dbReference type="SAM" id="Phobius"/>
    </source>
</evidence>
<keyword evidence="2" id="KW-1133">Transmembrane helix</keyword>
<feature type="compositionally biased region" description="Polar residues" evidence="1">
    <location>
        <begin position="1"/>
        <end position="23"/>
    </location>
</feature>
<keyword evidence="2" id="KW-0472">Membrane</keyword>
<feature type="compositionally biased region" description="Polar residues" evidence="1">
    <location>
        <begin position="76"/>
        <end position="109"/>
    </location>
</feature>
<reference evidence="3 4" key="1">
    <citation type="journal article" date="2018" name="Biotechnol. Biofuels">
        <title>Integrative visual omics of the white-rot fungus Polyporus brumalis exposes the biotechnological potential of its oxidative enzymes for delignifying raw plant biomass.</title>
        <authorList>
            <person name="Miyauchi S."/>
            <person name="Rancon A."/>
            <person name="Drula E."/>
            <person name="Hage H."/>
            <person name="Chaduli D."/>
            <person name="Favel A."/>
            <person name="Grisel S."/>
            <person name="Henrissat B."/>
            <person name="Herpoel-Gimbert I."/>
            <person name="Ruiz-Duenas F.J."/>
            <person name="Chevret D."/>
            <person name="Hainaut M."/>
            <person name="Lin J."/>
            <person name="Wang M."/>
            <person name="Pangilinan J."/>
            <person name="Lipzen A."/>
            <person name="Lesage-Meessen L."/>
            <person name="Navarro D."/>
            <person name="Riley R."/>
            <person name="Grigoriev I.V."/>
            <person name="Zhou S."/>
            <person name="Raouche S."/>
            <person name="Rosso M.N."/>
        </authorList>
    </citation>
    <scope>NUCLEOTIDE SEQUENCE [LARGE SCALE GENOMIC DNA]</scope>
    <source>
        <strain evidence="3 4">BRFM 1820</strain>
    </source>
</reference>
<gene>
    <name evidence="3" type="ORF">OH76DRAFT_1465930</name>
</gene>
<protein>
    <submittedName>
        <fullName evidence="3">Uncharacterized protein</fullName>
    </submittedName>
</protein>
<dbReference type="AlphaFoldDB" id="A0A371CY68"/>
<keyword evidence="2" id="KW-0812">Transmembrane</keyword>
<evidence type="ECO:0000313" key="4">
    <source>
        <dbReference type="Proteomes" id="UP000256964"/>
    </source>
</evidence>
<feature type="region of interest" description="Disordered" evidence="1">
    <location>
        <begin position="1"/>
        <end position="30"/>
    </location>
</feature>
<evidence type="ECO:0000256" key="1">
    <source>
        <dbReference type="SAM" id="MobiDB-lite"/>
    </source>
</evidence>
<feature type="compositionally biased region" description="Basic and acidic residues" evidence="1">
    <location>
        <begin position="146"/>
        <end position="162"/>
    </location>
</feature>
<dbReference type="OrthoDB" id="2747445at2759"/>
<organism evidence="3 4">
    <name type="scientific">Lentinus brumalis</name>
    <dbReference type="NCBI Taxonomy" id="2498619"/>
    <lineage>
        <taxon>Eukaryota</taxon>
        <taxon>Fungi</taxon>
        <taxon>Dikarya</taxon>
        <taxon>Basidiomycota</taxon>
        <taxon>Agaricomycotina</taxon>
        <taxon>Agaricomycetes</taxon>
        <taxon>Polyporales</taxon>
        <taxon>Polyporaceae</taxon>
        <taxon>Lentinus</taxon>
    </lineage>
</organism>
<evidence type="ECO:0000313" key="3">
    <source>
        <dbReference type="EMBL" id="RDX45211.1"/>
    </source>
</evidence>
<name>A0A371CY68_9APHY</name>
<proteinExistence type="predicted"/>
<sequence length="217" mass="22977">MSTQPGHASNRASGNPNAMMNTHGQGGRPRTMILGMATVAAGLGMFWLLQFKKQDRSNSSPDPADMPTWQFRHAQQVPQFSDRVSSSGGTATNVRNSKEPTQYKTTTTADVKDTPSGGGAGSSQKAQDTGTDVRGSGGSSANSMDPRGKDNHAPKRGDDTNDRGVVASILTSLHGDPKKGTQNENGHVGEPAPTPRMNDRGGVYTKSSDFVDGYRRD</sequence>
<dbReference type="EMBL" id="KZ857440">
    <property type="protein sequence ID" value="RDX45211.1"/>
    <property type="molecule type" value="Genomic_DNA"/>
</dbReference>
<feature type="transmembrane region" description="Helical" evidence="2">
    <location>
        <begin position="31"/>
        <end position="49"/>
    </location>
</feature>
<feature type="region of interest" description="Disordered" evidence="1">
    <location>
        <begin position="76"/>
        <end position="217"/>
    </location>
</feature>